<protein>
    <submittedName>
        <fullName evidence="1">Uncharacterized protein</fullName>
    </submittedName>
</protein>
<evidence type="ECO:0000313" key="1">
    <source>
        <dbReference type="EMBL" id="OHT06947.1"/>
    </source>
</evidence>
<comment type="caution">
    <text evidence="1">The sequence shown here is derived from an EMBL/GenBank/DDBJ whole genome shotgun (WGS) entry which is preliminary data.</text>
</comment>
<dbReference type="EMBL" id="MLAK01000710">
    <property type="protein sequence ID" value="OHT06947.1"/>
    <property type="molecule type" value="Genomic_DNA"/>
</dbReference>
<dbReference type="GeneID" id="94838720"/>
<accession>A0A1J4K6Y6</accession>
<proteinExistence type="predicted"/>
<reference evidence="1" key="1">
    <citation type="submission" date="2016-10" db="EMBL/GenBank/DDBJ databases">
        <authorList>
            <person name="Benchimol M."/>
            <person name="Almeida L.G."/>
            <person name="Vasconcelos A.T."/>
            <person name="Perreira-Neves A."/>
            <person name="Rosa I.A."/>
            <person name="Tasca T."/>
            <person name="Bogo M.R."/>
            <person name="de Souza W."/>
        </authorList>
    </citation>
    <scope>NUCLEOTIDE SEQUENCE [LARGE SCALE GENOMIC DNA]</scope>
    <source>
        <strain evidence="1">K</strain>
    </source>
</reference>
<sequence length="157" mass="17987">MKSPKSHDLMKQQETIKNSMANVSQTLADLAKRVESWPKQLTDEDENDDLQIDIDLTNYSRIFGVFASVIAPLESGESYKKLVEIRNKVNESRKRLDNLKASKNIVGPEAVLEEATKLRPLLHQLRNTEAEFVYVLMHHWRAATQTISTDLHDVDNE</sequence>
<dbReference type="Proteomes" id="UP000179807">
    <property type="component" value="Unassembled WGS sequence"/>
</dbReference>
<name>A0A1J4K6Y6_9EUKA</name>
<evidence type="ECO:0000313" key="2">
    <source>
        <dbReference type="Proteomes" id="UP000179807"/>
    </source>
</evidence>
<dbReference type="AlphaFoldDB" id="A0A1J4K6Y6"/>
<dbReference type="RefSeq" id="XP_068360083.1">
    <property type="nucleotide sequence ID" value="XM_068504016.1"/>
</dbReference>
<gene>
    <name evidence="1" type="ORF">TRFO_24909</name>
</gene>
<organism evidence="1 2">
    <name type="scientific">Tritrichomonas foetus</name>
    <dbReference type="NCBI Taxonomy" id="1144522"/>
    <lineage>
        <taxon>Eukaryota</taxon>
        <taxon>Metamonada</taxon>
        <taxon>Parabasalia</taxon>
        <taxon>Tritrichomonadida</taxon>
        <taxon>Tritrichomonadidae</taxon>
        <taxon>Tritrichomonas</taxon>
    </lineage>
</organism>
<keyword evidence="2" id="KW-1185">Reference proteome</keyword>
<dbReference type="VEuPathDB" id="TrichDB:TRFO_24909"/>